<gene>
    <name evidence="2" type="ordered locus">Solca_0446</name>
</gene>
<name>H8KT07_SOLCM</name>
<proteinExistence type="predicted"/>
<sequence>MTRFFKVLLFVFAFFGSAPILYAQQIKDGETLNLNGLDVTFRILNKEVTDVKGVSFDKYKVSATVKNNTGKSYNARLTTYPSVEAIAASKIVELNCINATGAKLTSKKLDVNMNEHRIVVTYLTMNKEGKTVNSTMTITVGYYLDPGQTVQGEANFIVPKGETPQVNVHTLQ</sequence>
<dbReference type="HOGENOM" id="CLU_1554258_0_0_10"/>
<keyword evidence="3" id="KW-1185">Reference proteome</keyword>
<dbReference type="AlphaFoldDB" id="H8KT07"/>
<dbReference type="eggNOG" id="ENOG50327AI">
    <property type="taxonomic scope" value="Bacteria"/>
</dbReference>
<reference evidence="2" key="1">
    <citation type="submission" date="2012-02" db="EMBL/GenBank/DDBJ databases">
        <title>The complete genome of Solitalea canadensis DSM 3403.</title>
        <authorList>
            <consortium name="US DOE Joint Genome Institute (JGI-PGF)"/>
            <person name="Lucas S."/>
            <person name="Copeland A."/>
            <person name="Lapidus A."/>
            <person name="Glavina del Rio T."/>
            <person name="Dalin E."/>
            <person name="Tice H."/>
            <person name="Bruce D."/>
            <person name="Goodwin L."/>
            <person name="Pitluck S."/>
            <person name="Peters L."/>
            <person name="Ovchinnikova G."/>
            <person name="Lu M."/>
            <person name="Kyrpides N."/>
            <person name="Mavromatis K."/>
            <person name="Ivanova N."/>
            <person name="Brettin T."/>
            <person name="Detter J.C."/>
            <person name="Han C."/>
            <person name="Larimer F."/>
            <person name="Land M."/>
            <person name="Hauser L."/>
            <person name="Markowitz V."/>
            <person name="Cheng J.-F."/>
            <person name="Hugenholtz P."/>
            <person name="Woyke T."/>
            <person name="Wu D."/>
            <person name="Spring S."/>
            <person name="Schroeder M."/>
            <person name="Kopitz M."/>
            <person name="Brambilla E."/>
            <person name="Klenk H.-P."/>
            <person name="Eisen J.A."/>
        </authorList>
    </citation>
    <scope>NUCLEOTIDE SEQUENCE</scope>
    <source>
        <strain evidence="2">DSM 3403</strain>
    </source>
</reference>
<protein>
    <submittedName>
        <fullName evidence="2">Uncharacterized protein</fullName>
    </submittedName>
</protein>
<dbReference type="EMBL" id="CP003349">
    <property type="protein sequence ID" value="AFD05578.1"/>
    <property type="molecule type" value="Genomic_DNA"/>
</dbReference>
<dbReference type="KEGG" id="scn:Solca_0446"/>
<evidence type="ECO:0000313" key="3">
    <source>
        <dbReference type="Proteomes" id="UP000007590"/>
    </source>
</evidence>
<evidence type="ECO:0000256" key="1">
    <source>
        <dbReference type="SAM" id="SignalP"/>
    </source>
</evidence>
<feature type="chain" id="PRO_5003613861" evidence="1">
    <location>
        <begin position="24"/>
        <end position="172"/>
    </location>
</feature>
<dbReference type="Proteomes" id="UP000007590">
    <property type="component" value="Chromosome"/>
</dbReference>
<feature type="signal peptide" evidence="1">
    <location>
        <begin position="1"/>
        <end position="23"/>
    </location>
</feature>
<evidence type="ECO:0000313" key="2">
    <source>
        <dbReference type="EMBL" id="AFD05578.1"/>
    </source>
</evidence>
<accession>H8KT07</accession>
<keyword evidence="1" id="KW-0732">Signal</keyword>
<dbReference type="OrthoDB" id="947969at2"/>
<dbReference type="RefSeq" id="WP_014678806.1">
    <property type="nucleotide sequence ID" value="NC_017770.1"/>
</dbReference>
<organism evidence="2 3">
    <name type="scientific">Solitalea canadensis (strain ATCC 29591 / DSM 3403 / JCM 21819 / LMG 8368 / NBRC 15130 / NCIMB 12057 / USAM 9D)</name>
    <name type="common">Flexibacter canadensis</name>
    <dbReference type="NCBI Taxonomy" id="929556"/>
    <lineage>
        <taxon>Bacteria</taxon>
        <taxon>Pseudomonadati</taxon>
        <taxon>Bacteroidota</taxon>
        <taxon>Sphingobacteriia</taxon>
        <taxon>Sphingobacteriales</taxon>
        <taxon>Sphingobacteriaceae</taxon>
        <taxon>Solitalea</taxon>
    </lineage>
</organism>